<accession>A0AAN9TJZ1</accession>
<gene>
    <name evidence="3" type="ORF">V9T40_009938</name>
</gene>
<dbReference type="PROSITE" id="PS51034">
    <property type="entry name" value="ZP_2"/>
    <property type="match status" value="1"/>
</dbReference>
<dbReference type="InterPro" id="IPR042235">
    <property type="entry name" value="ZP-C_dom"/>
</dbReference>
<dbReference type="InterPro" id="IPR052774">
    <property type="entry name" value="Celegans_DevNeuronal_Protein"/>
</dbReference>
<evidence type="ECO:0000259" key="2">
    <source>
        <dbReference type="PROSITE" id="PS51034"/>
    </source>
</evidence>
<dbReference type="PANTHER" id="PTHR47327">
    <property type="entry name" value="FI18240P1-RELATED"/>
    <property type="match status" value="1"/>
</dbReference>
<proteinExistence type="predicted"/>
<sequence>MLIEVEKPDVQSNVYLDNLKYYPEIGCHPTYAEQNKAVFNLSLTKFSSCGITRIINQLTGIHSYYHRIIVEGTNDLDNREYINVKCLSTSSQRHNITRREVLPAGFVEQEDIELTTTIENNAPEPMLKVAVKQGNSLVDGELNVKPGTPLTMEIYLDKESAPIYGLLVSFMRVSDTKSQEETIIFNGCAVDPYLFENFNTENGDLLSAKFRAFKFPETTYVQFTGTVNICLDKCKGIECSNGQTGYGRRKREISGIPHDPKKVFEVTLTTYLKVDYKEDATNKGI</sequence>
<dbReference type="EMBL" id="JBBCAQ010000017">
    <property type="protein sequence ID" value="KAK7597713.1"/>
    <property type="molecule type" value="Genomic_DNA"/>
</dbReference>
<dbReference type="InterPro" id="IPR001507">
    <property type="entry name" value="ZP_dom"/>
</dbReference>
<feature type="domain" description="ZP" evidence="2">
    <location>
        <begin position="1"/>
        <end position="246"/>
    </location>
</feature>
<keyword evidence="1" id="KW-1015">Disulfide bond</keyword>
<protein>
    <recommendedName>
        <fullName evidence="2">ZP domain-containing protein</fullName>
    </recommendedName>
</protein>
<dbReference type="PANTHER" id="PTHR47327:SF7">
    <property type="entry name" value="GH08941P"/>
    <property type="match status" value="1"/>
</dbReference>
<evidence type="ECO:0000313" key="3">
    <source>
        <dbReference type="EMBL" id="KAK7597713.1"/>
    </source>
</evidence>
<evidence type="ECO:0000256" key="1">
    <source>
        <dbReference type="ARBA" id="ARBA00023157"/>
    </source>
</evidence>
<dbReference type="AlphaFoldDB" id="A0AAN9TJZ1"/>
<keyword evidence="4" id="KW-1185">Reference proteome</keyword>
<dbReference type="InterPro" id="IPR055355">
    <property type="entry name" value="ZP-C"/>
</dbReference>
<dbReference type="Proteomes" id="UP001367676">
    <property type="component" value="Unassembled WGS sequence"/>
</dbReference>
<dbReference type="Pfam" id="PF00100">
    <property type="entry name" value="Zona_pellucida"/>
    <property type="match status" value="1"/>
</dbReference>
<dbReference type="SMART" id="SM00241">
    <property type="entry name" value="ZP"/>
    <property type="match status" value="1"/>
</dbReference>
<evidence type="ECO:0000313" key="4">
    <source>
        <dbReference type="Proteomes" id="UP001367676"/>
    </source>
</evidence>
<dbReference type="Gene3D" id="2.60.40.4100">
    <property type="entry name" value="Zona pellucida, ZP-C domain"/>
    <property type="match status" value="1"/>
</dbReference>
<name>A0AAN9TJZ1_9HEMI</name>
<reference evidence="3 4" key="1">
    <citation type="submission" date="2024-03" db="EMBL/GenBank/DDBJ databases">
        <title>Adaptation during the transition from Ophiocordyceps entomopathogen to insect associate is accompanied by gene loss and intensified selection.</title>
        <authorList>
            <person name="Ward C.M."/>
            <person name="Onetto C.A."/>
            <person name="Borneman A.R."/>
        </authorList>
    </citation>
    <scope>NUCLEOTIDE SEQUENCE [LARGE SCALE GENOMIC DNA]</scope>
    <source>
        <strain evidence="3">AWRI1</strain>
        <tissue evidence="3">Single Adult Female</tissue>
    </source>
</reference>
<comment type="caution">
    <text evidence="3">The sequence shown here is derived from an EMBL/GenBank/DDBJ whole genome shotgun (WGS) entry which is preliminary data.</text>
</comment>
<organism evidence="3 4">
    <name type="scientific">Parthenolecanium corni</name>
    <dbReference type="NCBI Taxonomy" id="536013"/>
    <lineage>
        <taxon>Eukaryota</taxon>
        <taxon>Metazoa</taxon>
        <taxon>Ecdysozoa</taxon>
        <taxon>Arthropoda</taxon>
        <taxon>Hexapoda</taxon>
        <taxon>Insecta</taxon>
        <taxon>Pterygota</taxon>
        <taxon>Neoptera</taxon>
        <taxon>Paraneoptera</taxon>
        <taxon>Hemiptera</taxon>
        <taxon>Sternorrhyncha</taxon>
        <taxon>Coccoidea</taxon>
        <taxon>Coccidae</taxon>
        <taxon>Parthenolecanium</taxon>
    </lineage>
</organism>
<dbReference type="GO" id="GO:0009653">
    <property type="term" value="P:anatomical structure morphogenesis"/>
    <property type="evidence" value="ECO:0007669"/>
    <property type="project" value="TreeGrafter"/>
</dbReference>